<dbReference type="GO" id="GO:0000981">
    <property type="term" value="F:DNA-binding transcription factor activity, RNA polymerase II-specific"/>
    <property type="evidence" value="ECO:0007669"/>
    <property type="project" value="InterPro"/>
</dbReference>
<evidence type="ECO:0000256" key="5">
    <source>
        <dbReference type="ARBA" id="ARBA00023038"/>
    </source>
</evidence>
<dbReference type="GO" id="GO:0000977">
    <property type="term" value="F:RNA polymerase II transcription regulatory region sequence-specific DNA binding"/>
    <property type="evidence" value="ECO:0007669"/>
    <property type="project" value="TreeGrafter"/>
</dbReference>
<gene>
    <name evidence="15" type="primary">lhx</name>
</gene>
<feature type="DNA-binding region" description="Homeobox" evidence="9">
    <location>
        <begin position="243"/>
        <end position="302"/>
    </location>
</feature>
<dbReference type="PROSITE" id="PS00027">
    <property type="entry name" value="HOMEOBOX_1"/>
    <property type="match status" value="1"/>
</dbReference>
<dbReference type="InterPro" id="IPR009057">
    <property type="entry name" value="Homeodomain-like_sf"/>
</dbReference>
<dbReference type="Pfam" id="PF00046">
    <property type="entry name" value="Homeodomain"/>
    <property type="match status" value="1"/>
</dbReference>
<dbReference type="CDD" id="cd09466">
    <property type="entry name" value="LIM1_Lhx3a"/>
    <property type="match status" value="1"/>
</dbReference>
<dbReference type="AlphaFoldDB" id="Q6EX94"/>
<dbReference type="Pfam" id="PF00412">
    <property type="entry name" value="LIM"/>
    <property type="match status" value="2"/>
</dbReference>
<dbReference type="Gene3D" id="2.10.110.10">
    <property type="entry name" value="Cysteine Rich Protein"/>
    <property type="match status" value="2"/>
</dbReference>
<comment type="subcellular location">
    <subcellularLocation>
        <location evidence="1 9 11">Nucleus</location>
    </subcellularLocation>
</comment>
<dbReference type="PANTHER" id="PTHR24208:SF128">
    <property type="entry name" value="LIM3, ISOFORM G"/>
    <property type="match status" value="1"/>
</dbReference>
<dbReference type="CDD" id="cd09376">
    <property type="entry name" value="LIM2_Lhx3_Lhx4"/>
    <property type="match status" value="1"/>
</dbReference>
<dbReference type="SMART" id="SM00132">
    <property type="entry name" value="LIM"/>
    <property type="match status" value="2"/>
</dbReference>
<keyword evidence="7 9" id="KW-0371">Homeobox</keyword>
<keyword evidence="5 10" id="KW-0440">LIM domain</keyword>
<dbReference type="PROSITE" id="PS00478">
    <property type="entry name" value="LIM_DOMAIN_1"/>
    <property type="match status" value="1"/>
</dbReference>
<dbReference type="SUPFAM" id="SSF46689">
    <property type="entry name" value="Homeodomain-like"/>
    <property type="match status" value="1"/>
</dbReference>
<evidence type="ECO:0000256" key="12">
    <source>
        <dbReference type="SAM" id="MobiDB-lite"/>
    </source>
</evidence>
<dbReference type="InterPro" id="IPR049594">
    <property type="entry name" value="Lhx3/4-like_LIM2"/>
</dbReference>
<keyword evidence="2 10" id="KW-0479">Metal-binding</keyword>
<evidence type="ECO:0000256" key="9">
    <source>
        <dbReference type="PROSITE-ProRule" id="PRU00108"/>
    </source>
</evidence>
<evidence type="ECO:0000256" key="11">
    <source>
        <dbReference type="RuleBase" id="RU000682"/>
    </source>
</evidence>
<sequence length="342" mass="37638">MRLIDSLGWQWSLAAIIKQHHPSPQQQPPPGLTLVQTPSQQSGLTLVQTPTLQTQPTGLTLVQNPAQVGGLSLVQTPTQQSLLDQSQTQVVSDFSFNTLQAQQTEQEHSGSNSGNIPCCAGCHHPIVDRFILKVLDKPWHSKCLRCVDCDMLLTDKCYSRDGEVFCKADFSRRFGTRCAGCNQPIPPTQVVRRAQENVYHLQCFACFICSRQLSTGDEFYLMDDKKLVCKADYEAARAKDGNQKRPRTTITSKQLDTLKAAYTVSSKPSRAVREQLANETGLEVRVVQVWFQNRRAKDKRTTKGDDATSPTLTSPGLDSPGLGALSYGNSDGHGSISQTTSA</sequence>
<dbReference type="GO" id="GO:0005634">
    <property type="term" value="C:nucleus"/>
    <property type="evidence" value="ECO:0007669"/>
    <property type="project" value="UniProtKB-SubCell"/>
</dbReference>
<keyword evidence="3" id="KW-0677">Repeat</keyword>
<accession>Q6EX94</accession>
<reference evidence="15" key="1">
    <citation type="submission" date="2002-07" db="EMBL/GenBank/DDBJ databases">
        <title>The molecular basis of the evolution of the metazoan bodyplan: extracellular matrix-mediated morphogenesis in marine demosponges.</title>
        <authorList>
            <person name="Mueller W.E.G."/>
            <person name="Schroeder H.C."/>
            <person name="Grebenjuk V.A."/>
            <person name="Batel R."/>
            <person name="Mueller I.M."/>
            <person name="Fattorusso E."/>
        </authorList>
    </citation>
    <scope>NUCLEOTIDE SEQUENCE</scope>
</reference>
<evidence type="ECO:0000256" key="6">
    <source>
        <dbReference type="ARBA" id="ARBA00023125"/>
    </source>
</evidence>
<dbReference type="FunFam" id="1.10.10.60:FF:000448">
    <property type="entry name" value="LIM/homeobox protein Lhx4"/>
    <property type="match status" value="1"/>
</dbReference>
<feature type="domain" description="LIM zinc-binding" evidence="13">
    <location>
        <begin position="117"/>
        <end position="176"/>
    </location>
</feature>
<evidence type="ECO:0000256" key="4">
    <source>
        <dbReference type="ARBA" id="ARBA00022833"/>
    </source>
</evidence>
<organism evidence="15">
    <name type="scientific">Suberites domuncula</name>
    <name type="common">Sponge</name>
    <dbReference type="NCBI Taxonomy" id="55567"/>
    <lineage>
        <taxon>Eukaryota</taxon>
        <taxon>Metazoa</taxon>
        <taxon>Porifera</taxon>
        <taxon>Demospongiae</taxon>
        <taxon>Heteroscleromorpha</taxon>
        <taxon>Suberitida</taxon>
        <taxon>Suberitidae</taxon>
        <taxon>Suberites</taxon>
    </lineage>
</organism>
<dbReference type="PROSITE" id="PS50071">
    <property type="entry name" value="HOMEOBOX_2"/>
    <property type="match status" value="1"/>
</dbReference>
<dbReference type="GO" id="GO:0008270">
    <property type="term" value="F:zinc ion binding"/>
    <property type="evidence" value="ECO:0007669"/>
    <property type="project" value="InterPro"/>
</dbReference>
<evidence type="ECO:0000256" key="7">
    <source>
        <dbReference type="ARBA" id="ARBA00023155"/>
    </source>
</evidence>
<dbReference type="InterPro" id="IPR001781">
    <property type="entry name" value="Znf_LIM"/>
</dbReference>
<dbReference type="SMART" id="SM00389">
    <property type="entry name" value="HOX"/>
    <property type="match status" value="1"/>
</dbReference>
<feature type="region of interest" description="Disordered" evidence="12">
    <location>
        <begin position="20"/>
        <end position="40"/>
    </location>
</feature>
<evidence type="ECO:0000259" key="13">
    <source>
        <dbReference type="PROSITE" id="PS50023"/>
    </source>
</evidence>
<protein>
    <submittedName>
        <fullName evidence="15">Homeobox protein LHX</fullName>
    </submittedName>
</protein>
<feature type="region of interest" description="Disordered" evidence="12">
    <location>
        <begin position="297"/>
        <end position="342"/>
    </location>
</feature>
<dbReference type="PROSITE" id="PS50023">
    <property type="entry name" value="LIM_DOMAIN_2"/>
    <property type="match status" value="2"/>
</dbReference>
<evidence type="ECO:0000256" key="10">
    <source>
        <dbReference type="PROSITE-ProRule" id="PRU00125"/>
    </source>
</evidence>
<dbReference type="EMBL" id="AJ493059">
    <property type="protein sequence ID" value="CAD37944.1"/>
    <property type="molecule type" value="mRNA"/>
</dbReference>
<name>Q6EX94_SUBDO</name>
<proteinExistence type="evidence at transcript level"/>
<evidence type="ECO:0000256" key="3">
    <source>
        <dbReference type="ARBA" id="ARBA00022737"/>
    </source>
</evidence>
<dbReference type="Gene3D" id="1.10.10.60">
    <property type="entry name" value="Homeodomain-like"/>
    <property type="match status" value="1"/>
</dbReference>
<dbReference type="FunFam" id="2.10.110.10:FF:000032">
    <property type="entry name" value="LIM/homeobox protein Lhx3"/>
    <property type="match status" value="1"/>
</dbReference>
<keyword evidence="4 10" id="KW-0862">Zinc</keyword>
<evidence type="ECO:0000256" key="2">
    <source>
        <dbReference type="ARBA" id="ARBA00022723"/>
    </source>
</evidence>
<evidence type="ECO:0000256" key="8">
    <source>
        <dbReference type="ARBA" id="ARBA00023242"/>
    </source>
</evidence>
<dbReference type="InterPro" id="IPR001356">
    <property type="entry name" value="HD"/>
</dbReference>
<feature type="domain" description="Homeobox" evidence="14">
    <location>
        <begin position="241"/>
        <end position="301"/>
    </location>
</feature>
<dbReference type="InterPro" id="IPR017970">
    <property type="entry name" value="Homeobox_CS"/>
</dbReference>
<evidence type="ECO:0000259" key="14">
    <source>
        <dbReference type="PROSITE" id="PS50071"/>
    </source>
</evidence>
<evidence type="ECO:0000313" key="15">
    <source>
        <dbReference type="EMBL" id="CAD37944.1"/>
    </source>
</evidence>
<keyword evidence="6 9" id="KW-0238">DNA-binding</keyword>
<dbReference type="SUPFAM" id="SSF57716">
    <property type="entry name" value="Glucocorticoid receptor-like (DNA-binding domain)"/>
    <property type="match status" value="2"/>
</dbReference>
<evidence type="ECO:0000256" key="1">
    <source>
        <dbReference type="ARBA" id="ARBA00004123"/>
    </source>
</evidence>
<dbReference type="CDD" id="cd00086">
    <property type="entry name" value="homeodomain"/>
    <property type="match status" value="1"/>
</dbReference>
<dbReference type="PANTHER" id="PTHR24208">
    <property type="entry name" value="LIM/HOMEOBOX PROTEIN LHX"/>
    <property type="match status" value="1"/>
</dbReference>
<dbReference type="InterPro" id="IPR050453">
    <property type="entry name" value="LIM_Homeobox_TF"/>
</dbReference>
<feature type="domain" description="LIM zinc-binding" evidence="13">
    <location>
        <begin position="177"/>
        <end position="239"/>
    </location>
</feature>
<keyword evidence="8 9" id="KW-0539">Nucleus</keyword>
<dbReference type="FunFam" id="2.10.110.10:FF:000120">
    <property type="entry name" value="Insulin gene enhancer protein ISL-2"/>
    <property type="match status" value="1"/>
</dbReference>